<dbReference type="Proteomes" id="UP001151088">
    <property type="component" value="Unassembled WGS sequence"/>
</dbReference>
<dbReference type="RefSeq" id="WP_258730693.1">
    <property type="nucleotide sequence ID" value="NZ_JANTHZ010000001.1"/>
</dbReference>
<accession>A0A9X2PCT0</accession>
<dbReference type="Pfam" id="PF04402">
    <property type="entry name" value="SIMPL"/>
    <property type="match status" value="1"/>
</dbReference>
<feature type="chain" id="PRO_5040873660" evidence="1">
    <location>
        <begin position="23"/>
        <end position="241"/>
    </location>
</feature>
<sequence>MKFLPACLIAATLLGSLAPVAAQDLSPAAARRPTLTVTGEGKAAGAPDMATFSSAVVSEAKTAREALDANSASVSQMIAAIKSAGVESRDIATSGFSIQPQYRAVKKDGDEAARITGYEVRNMVTVRLRDLSKLGDLLDQVVTSGANQITGIAFSIADPTALEDAARVGAVNDARHRAETVAAAAGLRLVRIVSLNSEGGMPPMPRMAAAPMMMKADSVPVEAGETEIRSSVTIVYEIEPL</sequence>
<evidence type="ECO:0000313" key="2">
    <source>
        <dbReference type="EMBL" id="MCS0493743.1"/>
    </source>
</evidence>
<reference evidence="2" key="1">
    <citation type="submission" date="2022-08" db="EMBL/GenBank/DDBJ databases">
        <authorList>
            <person name="Li F."/>
        </authorList>
    </citation>
    <scope>NUCLEOTIDE SEQUENCE</scope>
    <source>
        <strain evidence="2">MQZ15Z-1</strain>
    </source>
</reference>
<protein>
    <submittedName>
        <fullName evidence="2">SIMPL domain-containing protein</fullName>
    </submittedName>
</protein>
<dbReference type="PANTHER" id="PTHR34387">
    <property type="entry name" value="SLR1258 PROTEIN"/>
    <property type="match status" value="1"/>
</dbReference>
<organism evidence="2 3">
    <name type="scientific">Ancylobacter mangrovi</name>
    <dbReference type="NCBI Taxonomy" id="2972472"/>
    <lineage>
        <taxon>Bacteria</taxon>
        <taxon>Pseudomonadati</taxon>
        <taxon>Pseudomonadota</taxon>
        <taxon>Alphaproteobacteria</taxon>
        <taxon>Hyphomicrobiales</taxon>
        <taxon>Xanthobacteraceae</taxon>
        <taxon>Ancylobacter</taxon>
    </lineage>
</organism>
<dbReference type="InterPro" id="IPR052022">
    <property type="entry name" value="26kDa_periplasmic_antigen"/>
</dbReference>
<dbReference type="EMBL" id="JANTHZ010000001">
    <property type="protein sequence ID" value="MCS0493743.1"/>
    <property type="molecule type" value="Genomic_DNA"/>
</dbReference>
<keyword evidence="3" id="KW-1185">Reference proteome</keyword>
<evidence type="ECO:0000256" key="1">
    <source>
        <dbReference type="SAM" id="SignalP"/>
    </source>
</evidence>
<dbReference type="InterPro" id="IPR007497">
    <property type="entry name" value="SIMPL/DUF541"/>
</dbReference>
<dbReference type="AlphaFoldDB" id="A0A9X2PCT0"/>
<name>A0A9X2PCT0_9HYPH</name>
<keyword evidence="1" id="KW-0732">Signal</keyword>
<dbReference type="PANTHER" id="PTHR34387:SF1">
    <property type="entry name" value="PERIPLASMIC IMMUNOGENIC PROTEIN"/>
    <property type="match status" value="1"/>
</dbReference>
<proteinExistence type="predicted"/>
<comment type="caution">
    <text evidence="2">The sequence shown here is derived from an EMBL/GenBank/DDBJ whole genome shotgun (WGS) entry which is preliminary data.</text>
</comment>
<evidence type="ECO:0000313" key="3">
    <source>
        <dbReference type="Proteomes" id="UP001151088"/>
    </source>
</evidence>
<gene>
    <name evidence="2" type="ORF">NVS89_01440</name>
</gene>
<feature type="signal peptide" evidence="1">
    <location>
        <begin position="1"/>
        <end position="22"/>
    </location>
</feature>
<dbReference type="GO" id="GO:0006974">
    <property type="term" value="P:DNA damage response"/>
    <property type="evidence" value="ECO:0007669"/>
    <property type="project" value="TreeGrafter"/>
</dbReference>
<dbReference type="Gene3D" id="3.30.70.2970">
    <property type="entry name" value="Protein of unknown function (DUF541), domain 2"/>
    <property type="match status" value="1"/>
</dbReference>
<dbReference type="Gene3D" id="3.30.110.170">
    <property type="entry name" value="Protein of unknown function (DUF541), domain 1"/>
    <property type="match status" value="1"/>
</dbReference>